<dbReference type="InterPro" id="IPR003356">
    <property type="entry name" value="DNA_methylase_A-5"/>
</dbReference>
<dbReference type="GO" id="GO:0003677">
    <property type="term" value="F:DNA binding"/>
    <property type="evidence" value="ECO:0007669"/>
    <property type="project" value="UniProtKB-KW"/>
</dbReference>
<dbReference type="InterPro" id="IPR038333">
    <property type="entry name" value="T1MK-like_N_sf"/>
</dbReference>
<dbReference type="PANTHER" id="PTHR42933:SF3">
    <property type="entry name" value="TYPE I RESTRICTION ENZYME MJAVIII METHYLASE SUBUNIT"/>
    <property type="match status" value="1"/>
</dbReference>
<feature type="compositionally biased region" description="Basic and acidic residues" evidence="9">
    <location>
        <begin position="835"/>
        <end position="845"/>
    </location>
</feature>
<dbReference type="GO" id="GO:0008170">
    <property type="term" value="F:N-methyltransferase activity"/>
    <property type="evidence" value="ECO:0007669"/>
    <property type="project" value="InterPro"/>
</dbReference>
<dbReference type="PANTHER" id="PTHR42933">
    <property type="entry name" value="SLR6095 PROTEIN"/>
    <property type="match status" value="1"/>
</dbReference>
<dbReference type="PRINTS" id="PR00507">
    <property type="entry name" value="N12N6MTFRASE"/>
</dbReference>
<protein>
    <recommendedName>
        <fullName evidence="2">site-specific DNA-methyltransferase (adenine-specific)</fullName>
        <ecNumber evidence="2">2.1.1.72</ecNumber>
    </recommendedName>
</protein>
<evidence type="ECO:0000256" key="9">
    <source>
        <dbReference type="SAM" id="MobiDB-lite"/>
    </source>
</evidence>
<feature type="compositionally biased region" description="Basic residues" evidence="9">
    <location>
        <begin position="846"/>
        <end position="855"/>
    </location>
</feature>
<dbReference type="Pfam" id="PF01420">
    <property type="entry name" value="Methylase_S"/>
    <property type="match status" value="2"/>
</dbReference>
<organism evidence="12">
    <name type="scientific">Bodo saltans virus</name>
    <dbReference type="NCBI Taxonomy" id="2024608"/>
    <lineage>
        <taxon>Viruses</taxon>
        <taxon>Varidnaviria</taxon>
        <taxon>Bamfordvirae</taxon>
        <taxon>Nucleocytoviricota</taxon>
        <taxon>Megaviricetes</taxon>
        <taxon>Imitervirales</taxon>
        <taxon>Mimiviridae</taxon>
        <taxon>Klosneuvirinae</taxon>
        <taxon>Theiavirus</taxon>
        <taxon>Theiavirus salishense</taxon>
    </lineage>
</organism>
<accession>A0A2H4UVB0</accession>
<feature type="domain" description="DNA methylase adenine-specific" evidence="11">
    <location>
        <begin position="135"/>
        <end position="404"/>
    </location>
</feature>
<evidence type="ECO:0000256" key="5">
    <source>
        <dbReference type="ARBA" id="ARBA00022691"/>
    </source>
</evidence>
<evidence type="ECO:0000259" key="11">
    <source>
        <dbReference type="Pfam" id="PF02384"/>
    </source>
</evidence>
<evidence type="ECO:0000256" key="4">
    <source>
        <dbReference type="ARBA" id="ARBA00022679"/>
    </source>
</evidence>
<dbReference type="Gene3D" id="1.20.1260.30">
    <property type="match status" value="1"/>
</dbReference>
<proteinExistence type="inferred from homology"/>
<comment type="similarity">
    <text evidence="1">Belongs to the type-I restriction system S methylase family.</text>
</comment>
<keyword evidence="3 12" id="KW-0489">Methyltransferase</keyword>
<evidence type="ECO:0000313" key="12">
    <source>
        <dbReference type="EMBL" id="ATZ80851.1"/>
    </source>
</evidence>
<feature type="domain" description="Type I restriction modification DNA specificity" evidence="10">
    <location>
        <begin position="433"/>
        <end position="589"/>
    </location>
</feature>
<dbReference type="InterPro" id="IPR000055">
    <property type="entry name" value="Restrct_endonuc_typeI_TRD"/>
</dbReference>
<dbReference type="GO" id="GO:0009307">
    <property type="term" value="P:DNA restriction-modification system"/>
    <property type="evidence" value="ECO:0007669"/>
    <property type="project" value="UniProtKB-KW"/>
</dbReference>
<gene>
    <name evidence="12" type="ORF">BMW23_0805</name>
</gene>
<keyword evidence="5" id="KW-0949">S-adenosyl-L-methionine</keyword>
<dbReference type="Gene3D" id="3.40.50.150">
    <property type="entry name" value="Vaccinia Virus protein VP39"/>
    <property type="match status" value="1"/>
</dbReference>
<dbReference type="EMBL" id="MF782455">
    <property type="protein sequence ID" value="ATZ80851.1"/>
    <property type="molecule type" value="Genomic_DNA"/>
</dbReference>
<sequence>MSNIRKMSKSLESVVNYIRNVLRKEGITGMDSINHCIAFIICRTLDDDICKQLDIDDKYSYEKMMKDDTKEKKIKEIGNHDLFARFYSGDKNSFIGQLSTKLGFKNIKFKLQGAENLKDIMKKLQDFDPKHVESKYDIIGTIYEIHLKSGTSNAMRDLGQYYTHRLVIDYMIKLCDPKMEKNKIEKIVDPTMGTGGFLTMAIKYLNEKYKDKIDWEKNKNNIIGFDIDENVRNMAMLNIFLETGKLCDETICKQDTLHNDMLFEDGTILQKAKIILANEPMGLKNIIFSSCCERIRKNLKAGTKAEPLFLKLFMETLDDGGRCAVIIPDGTLFGDSVLHLFVRKHMVENFNLKKIISLNDDFFLNTGVKTSILFFVKDGTTTKEVEFSELKLKNDGVEENKIITAKYDDIKKNNYTLFVNKYNIKIIDKIQEINYKKLGEIITSNNGGEVIPKEYWNTGSDILYTCCQNFMTTNFSKFPKNKLTEDGDILLPRNGSGTPYAKYPLIGSMYSNVVQRIKIDNNICVPKYVYYVININIQQIIDKVNIGTIPSYNFDLWKNFELPIPHINIQRQIVDSLDILNSNNETCKKYIEESNFILKKYIELNSKGTIKKIGDICDIKSGKFNSQDKKEIGKYPFYTSEVNSPCGFSDDFCFDYKEYLILIKDGGAGQGKYGDQIGLGKVFKIKGKSCATSHQYAVIIKDDCKEILNDYLYLFLMTKKNQIMDLAMYTTGLGCIRKGDFDDLNIEYPSVEKQKEIICFCDEMISNIEYTKKQINNNTELMKKIIESLLLDNKKEDIDDEKDDEKVKNIKEKKIAKKVVKKEESESESNSPDSESEKDVKTKNIKEKKKTKKSSKKEESKSESNSSESSSEDEKIIKQNSKTKK</sequence>
<keyword evidence="6" id="KW-0680">Restriction system</keyword>
<dbReference type="InterPro" id="IPR029063">
    <property type="entry name" value="SAM-dependent_MTases_sf"/>
</dbReference>
<dbReference type="Pfam" id="PF02384">
    <property type="entry name" value="N6_Mtase"/>
    <property type="match status" value="1"/>
</dbReference>
<keyword evidence="4" id="KW-0808">Transferase</keyword>
<dbReference type="GO" id="GO:0032259">
    <property type="term" value="P:methylation"/>
    <property type="evidence" value="ECO:0007669"/>
    <property type="project" value="UniProtKB-KW"/>
</dbReference>
<comment type="catalytic activity">
    <reaction evidence="8">
        <text>a 2'-deoxyadenosine in DNA + S-adenosyl-L-methionine = an N(6)-methyl-2'-deoxyadenosine in DNA + S-adenosyl-L-homocysteine + H(+)</text>
        <dbReference type="Rhea" id="RHEA:15197"/>
        <dbReference type="Rhea" id="RHEA-COMP:12418"/>
        <dbReference type="Rhea" id="RHEA-COMP:12419"/>
        <dbReference type="ChEBI" id="CHEBI:15378"/>
        <dbReference type="ChEBI" id="CHEBI:57856"/>
        <dbReference type="ChEBI" id="CHEBI:59789"/>
        <dbReference type="ChEBI" id="CHEBI:90615"/>
        <dbReference type="ChEBI" id="CHEBI:90616"/>
        <dbReference type="EC" id="2.1.1.72"/>
    </reaction>
</comment>
<dbReference type="SUPFAM" id="SSF53335">
    <property type="entry name" value="S-adenosyl-L-methionine-dependent methyltransferases"/>
    <property type="match status" value="1"/>
</dbReference>
<dbReference type="InterPro" id="IPR044946">
    <property type="entry name" value="Restrct_endonuc_typeI_TRD_sf"/>
</dbReference>
<evidence type="ECO:0000256" key="7">
    <source>
        <dbReference type="ARBA" id="ARBA00023125"/>
    </source>
</evidence>
<evidence type="ECO:0000256" key="6">
    <source>
        <dbReference type="ARBA" id="ARBA00022747"/>
    </source>
</evidence>
<evidence type="ECO:0000256" key="3">
    <source>
        <dbReference type="ARBA" id="ARBA00022603"/>
    </source>
</evidence>
<keyword evidence="13" id="KW-1185">Reference proteome</keyword>
<evidence type="ECO:0000256" key="2">
    <source>
        <dbReference type="ARBA" id="ARBA00011900"/>
    </source>
</evidence>
<dbReference type="SUPFAM" id="SSF116734">
    <property type="entry name" value="DNA methylase specificity domain"/>
    <property type="match status" value="2"/>
</dbReference>
<dbReference type="InterPro" id="IPR051537">
    <property type="entry name" value="DNA_Adenine_Mtase"/>
</dbReference>
<dbReference type="EC" id="2.1.1.72" evidence="2"/>
<feature type="region of interest" description="Disordered" evidence="9">
    <location>
        <begin position="817"/>
        <end position="885"/>
    </location>
</feature>
<name>A0A2H4UVB0_9VIRU</name>
<dbReference type="Proteomes" id="UP000240325">
    <property type="component" value="Segment"/>
</dbReference>
<evidence type="ECO:0000256" key="8">
    <source>
        <dbReference type="ARBA" id="ARBA00047942"/>
    </source>
</evidence>
<reference evidence="12" key="1">
    <citation type="journal article" date="2017" name="Elife">
        <title>The kinetoplastid-infecting Bodo saltans virus (BsV), a window into the most abundant giant viruses in the sea.</title>
        <authorList>
            <person name="Deeg C.M."/>
            <person name="Chow C.-E.T."/>
            <person name="Suttle C.A."/>
        </authorList>
    </citation>
    <scope>NUCLEOTIDE SEQUENCE</scope>
    <source>
        <strain evidence="12">NG1</strain>
    </source>
</reference>
<dbReference type="Gene3D" id="3.90.220.20">
    <property type="entry name" value="DNA methylase specificity domains"/>
    <property type="match status" value="2"/>
</dbReference>
<evidence type="ECO:0000259" key="10">
    <source>
        <dbReference type="Pfam" id="PF01420"/>
    </source>
</evidence>
<dbReference type="GO" id="GO:0009007">
    <property type="term" value="F:site-specific DNA-methyltransferase (adenine-specific) activity"/>
    <property type="evidence" value="ECO:0007669"/>
    <property type="project" value="UniProtKB-EC"/>
</dbReference>
<feature type="domain" description="Type I restriction modification DNA specificity" evidence="10">
    <location>
        <begin position="610"/>
        <end position="777"/>
    </location>
</feature>
<keyword evidence="7" id="KW-0238">DNA-binding</keyword>
<evidence type="ECO:0000313" key="13">
    <source>
        <dbReference type="Proteomes" id="UP000240325"/>
    </source>
</evidence>
<evidence type="ECO:0000256" key="1">
    <source>
        <dbReference type="ARBA" id="ARBA00010923"/>
    </source>
</evidence>